<evidence type="ECO:0000313" key="5">
    <source>
        <dbReference type="EMBL" id="QHT26847.1"/>
    </source>
</evidence>
<dbReference type="GO" id="GO:0097510">
    <property type="term" value="P:base-excision repair, AP site formation via deaminated base removal"/>
    <property type="evidence" value="ECO:0007669"/>
    <property type="project" value="TreeGrafter"/>
</dbReference>
<name>A0A6C0ECE9_9ZZZZ</name>
<comment type="similarity">
    <text evidence="1">Belongs to the uracil-DNA glycosylase (UDG) superfamily. UNG family.</text>
</comment>
<dbReference type="InterPro" id="IPR002043">
    <property type="entry name" value="UDG_fam1"/>
</dbReference>
<dbReference type="PROSITE" id="PS00130">
    <property type="entry name" value="U_DNA_GLYCOSYLASE"/>
    <property type="match status" value="1"/>
</dbReference>
<dbReference type="PANTHER" id="PTHR11264:SF0">
    <property type="entry name" value="URACIL-DNA GLYCOSYLASE"/>
    <property type="match status" value="1"/>
</dbReference>
<keyword evidence="3" id="KW-0378">Hydrolase</keyword>
<dbReference type="SUPFAM" id="SSF52141">
    <property type="entry name" value="Uracil-DNA glycosylase-like"/>
    <property type="match status" value="1"/>
</dbReference>
<organism evidence="5">
    <name type="scientific">viral metagenome</name>
    <dbReference type="NCBI Taxonomy" id="1070528"/>
    <lineage>
        <taxon>unclassified sequences</taxon>
        <taxon>metagenomes</taxon>
        <taxon>organismal metagenomes</taxon>
    </lineage>
</organism>
<proteinExistence type="inferred from homology"/>
<dbReference type="EMBL" id="MN739803">
    <property type="protein sequence ID" value="QHT26847.1"/>
    <property type="molecule type" value="Genomic_DNA"/>
</dbReference>
<keyword evidence="2" id="KW-0227">DNA damage</keyword>
<dbReference type="AlphaFoldDB" id="A0A6C0ECE9"/>
<keyword evidence="4" id="KW-0234">DNA repair</keyword>
<reference evidence="5" key="1">
    <citation type="journal article" date="2020" name="Nature">
        <title>Giant virus diversity and host interactions through global metagenomics.</title>
        <authorList>
            <person name="Schulz F."/>
            <person name="Roux S."/>
            <person name="Paez-Espino D."/>
            <person name="Jungbluth S."/>
            <person name="Walsh D.A."/>
            <person name="Denef V.J."/>
            <person name="McMahon K.D."/>
            <person name="Konstantinidis K.T."/>
            <person name="Eloe-Fadrosh E.A."/>
            <person name="Kyrpides N.C."/>
            <person name="Woyke T."/>
        </authorList>
    </citation>
    <scope>NUCLEOTIDE SEQUENCE</scope>
    <source>
        <strain evidence="5">GVMAG-M-3300023179-2</strain>
    </source>
</reference>
<dbReference type="InterPro" id="IPR018085">
    <property type="entry name" value="Ura-DNA_Glyclase_AS"/>
</dbReference>
<dbReference type="Gene3D" id="3.40.470.10">
    <property type="entry name" value="Uracil-DNA glycosylase-like domain"/>
    <property type="match status" value="1"/>
</dbReference>
<evidence type="ECO:0000256" key="3">
    <source>
        <dbReference type="ARBA" id="ARBA00022801"/>
    </source>
</evidence>
<evidence type="ECO:0008006" key="6">
    <source>
        <dbReference type="Google" id="ProtNLM"/>
    </source>
</evidence>
<dbReference type="GO" id="GO:0004844">
    <property type="term" value="F:uracil DNA N-glycosylase activity"/>
    <property type="evidence" value="ECO:0007669"/>
    <property type="project" value="InterPro"/>
</dbReference>
<evidence type="ECO:0000256" key="2">
    <source>
        <dbReference type="ARBA" id="ARBA00022763"/>
    </source>
</evidence>
<evidence type="ECO:0000256" key="1">
    <source>
        <dbReference type="ARBA" id="ARBA00008184"/>
    </source>
</evidence>
<accession>A0A6C0ECE9</accession>
<sequence length="108" mass="12671">MFSYDILIKDVNEEWLPFFEKTKDELYLIINELNSSKTTIYPESSNIFRSLKYFSPKDIKLVILGQDPYINIENNIPQACGLAFSVPECHKKIPPKNIKSTILYFKLY</sequence>
<dbReference type="InterPro" id="IPR036895">
    <property type="entry name" value="Uracil-DNA_glycosylase-like_sf"/>
</dbReference>
<dbReference type="PANTHER" id="PTHR11264">
    <property type="entry name" value="URACIL-DNA GLYCOSYLASE"/>
    <property type="match status" value="1"/>
</dbReference>
<evidence type="ECO:0000256" key="4">
    <source>
        <dbReference type="ARBA" id="ARBA00023204"/>
    </source>
</evidence>
<protein>
    <recommendedName>
        <fullName evidence="6">Uracil-DNA glycosylase-like domain-containing protein</fullName>
    </recommendedName>
</protein>